<name>L7FE67_STRT8</name>
<sequence length="38" mass="4402">MDHHERHHEIGHQFDHDTDRHLPKTGGRHALTIVLSAV</sequence>
<protein>
    <submittedName>
        <fullName evidence="2">Uncharacterized protein</fullName>
    </submittedName>
</protein>
<dbReference type="PATRIC" id="fig|698760.3.peg.1828"/>
<dbReference type="AlphaFoldDB" id="L7FE67"/>
<evidence type="ECO:0000313" key="2">
    <source>
        <dbReference type="EMBL" id="ELP69504.1"/>
    </source>
</evidence>
<accession>L7FE67</accession>
<organism evidence="2 3">
    <name type="scientific">Streptomyces turgidiscabies (strain Car8)</name>
    <dbReference type="NCBI Taxonomy" id="698760"/>
    <lineage>
        <taxon>Bacteria</taxon>
        <taxon>Bacillati</taxon>
        <taxon>Actinomycetota</taxon>
        <taxon>Actinomycetes</taxon>
        <taxon>Kitasatosporales</taxon>
        <taxon>Streptomycetaceae</taxon>
        <taxon>Streptomyces</taxon>
    </lineage>
</organism>
<proteinExistence type="predicted"/>
<keyword evidence="3" id="KW-1185">Reference proteome</keyword>
<dbReference type="EMBL" id="AEJB01000141">
    <property type="protein sequence ID" value="ELP69504.1"/>
    <property type="molecule type" value="Genomic_DNA"/>
</dbReference>
<dbReference type="Proteomes" id="UP000010931">
    <property type="component" value="Unassembled WGS sequence"/>
</dbReference>
<feature type="region of interest" description="Disordered" evidence="1">
    <location>
        <begin position="1"/>
        <end position="27"/>
    </location>
</feature>
<feature type="compositionally biased region" description="Basic and acidic residues" evidence="1">
    <location>
        <begin position="1"/>
        <end position="22"/>
    </location>
</feature>
<reference evidence="2 3" key="1">
    <citation type="journal article" date="2011" name="Plasmid">
        <title>Streptomyces turgidiscabies Car8 contains a modular pathogenicity island that shares virulence genes with other actinobacterial plant pathogens.</title>
        <authorList>
            <person name="Huguet-Tapia J.C."/>
            <person name="Badger J.H."/>
            <person name="Loria R."/>
            <person name="Pettis G.S."/>
        </authorList>
    </citation>
    <scope>NUCLEOTIDE SEQUENCE [LARGE SCALE GENOMIC DNA]</scope>
    <source>
        <strain evidence="2 3">Car8</strain>
    </source>
</reference>
<evidence type="ECO:0000256" key="1">
    <source>
        <dbReference type="SAM" id="MobiDB-lite"/>
    </source>
</evidence>
<evidence type="ECO:0000313" key="3">
    <source>
        <dbReference type="Proteomes" id="UP000010931"/>
    </source>
</evidence>
<comment type="caution">
    <text evidence="2">The sequence shown here is derived from an EMBL/GenBank/DDBJ whole genome shotgun (WGS) entry which is preliminary data.</text>
</comment>
<gene>
    <name evidence="2" type="ORF">STRTUCAR8_03231</name>
</gene>